<dbReference type="EMBL" id="BARS01008250">
    <property type="protein sequence ID" value="GAF76048.1"/>
    <property type="molecule type" value="Genomic_DNA"/>
</dbReference>
<feature type="domain" description="N-acetyltransferase" evidence="1">
    <location>
        <begin position="4"/>
        <end position="145"/>
    </location>
</feature>
<proteinExistence type="predicted"/>
<dbReference type="CDD" id="cd04301">
    <property type="entry name" value="NAT_SF"/>
    <property type="match status" value="1"/>
</dbReference>
<dbReference type="InterPro" id="IPR016181">
    <property type="entry name" value="Acyl_CoA_acyltransferase"/>
</dbReference>
<name>X0S4S8_9ZZZZ</name>
<dbReference type="SUPFAM" id="SSF55729">
    <property type="entry name" value="Acyl-CoA N-acyltransferases (Nat)"/>
    <property type="match status" value="1"/>
</dbReference>
<dbReference type="InterPro" id="IPR000182">
    <property type="entry name" value="GNAT_dom"/>
</dbReference>
<dbReference type="GO" id="GO:0016747">
    <property type="term" value="F:acyltransferase activity, transferring groups other than amino-acyl groups"/>
    <property type="evidence" value="ECO:0007669"/>
    <property type="project" value="InterPro"/>
</dbReference>
<evidence type="ECO:0000259" key="1">
    <source>
        <dbReference type="PROSITE" id="PS51186"/>
    </source>
</evidence>
<sequence length="145" mass="16698">MQNLIIRGLEVRDSEDISRIQEAVTKEPSTIDYYRIVEEELKKEDRVSFVAELDGKVVGFMITYILYGGFGLEKSAWIGLFGVEPKYMGSGIGKRMAREVFDVLMKINIKNIFTSVKWDSVDLLSFFKSLGFDRCNFINLKKTFD</sequence>
<dbReference type="Gene3D" id="3.40.630.30">
    <property type="match status" value="1"/>
</dbReference>
<dbReference type="PROSITE" id="PS51186">
    <property type="entry name" value="GNAT"/>
    <property type="match status" value="1"/>
</dbReference>
<reference evidence="2" key="1">
    <citation type="journal article" date="2014" name="Front. Microbiol.">
        <title>High frequency of phylogenetically diverse reductive dehalogenase-homologous genes in deep subseafloor sedimentary metagenomes.</title>
        <authorList>
            <person name="Kawai M."/>
            <person name="Futagami T."/>
            <person name="Toyoda A."/>
            <person name="Takaki Y."/>
            <person name="Nishi S."/>
            <person name="Hori S."/>
            <person name="Arai W."/>
            <person name="Tsubouchi T."/>
            <person name="Morono Y."/>
            <person name="Uchiyama I."/>
            <person name="Ito T."/>
            <person name="Fujiyama A."/>
            <person name="Inagaki F."/>
            <person name="Takami H."/>
        </authorList>
    </citation>
    <scope>NUCLEOTIDE SEQUENCE</scope>
    <source>
        <strain evidence="2">Expedition CK06-06</strain>
    </source>
</reference>
<dbReference type="Pfam" id="PF00583">
    <property type="entry name" value="Acetyltransf_1"/>
    <property type="match status" value="1"/>
</dbReference>
<organism evidence="2">
    <name type="scientific">marine sediment metagenome</name>
    <dbReference type="NCBI Taxonomy" id="412755"/>
    <lineage>
        <taxon>unclassified sequences</taxon>
        <taxon>metagenomes</taxon>
        <taxon>ecological metagenomes</taxon>
    </lineage>
</organism>
<evidence type="ECO:0000313" key="2">
    <source>
        <dbReference type="EMBL" id="GAF76048.1"/>
    </source>
</evidence>
<dbReference type="AlphaFoldDB" id="X0S4S8"/>
<accession>X0S4S8</accession>
<comment type="caution">
    <text evidence="2">The sequence shown here is derived from an EMBL/GenBank/DDBJ whole genome shotgun (WGS) entry which is preliminary data.</text>
</comment>
<gene>
    <name evidence="2" type="ORF">S01H1_15763</name>
</gene>
<protein>
    <recommendedName>
        <fullName evidence="1">N-acetyltransferase domain-containing protein</fullName>
    </recommendedName>
</protein>